<keyword evidence="4" id="KW-1185">Reference proteome</keyword>
<evidence type="ECO:0000313" key="2">
    <source>
        <dbReference type="EMBL" id="TWL43250.1"/>
    </source>
</evidence>
<name>A0A6I7TWQ2_9BACI</name>
<organism evidence="1 3">
    <name type="scientific">Bacillus paralicheniformis</name>
    <dbReference type="NCBI Taxonomy" id="1648923"/>
    <lineage>
        <taxon>Bacteria</taxon>
        <taxon>Bacillati</taxon>
        <taxon>Bacillota</taxon>
        <taxon>Bacilli</taxon>
        <taxon>Bacillales</taxon>
        <taxon>Bacillaceae</taxon>
        <taxon>Bacillus</taxon>
    </lineage>
</organism>
<comment type="caution">
    <text evidence="1">The sequence shown here is derived from an EMBL/GenBank/DDBJ whole genome shotgun (WGS) entry which is preliminary data.</text>
</comment>
<evidence type="ECO:0000313" key="3">
    <source>
        <dbReference type="Proteomes" id="UP000185604"/>
    </source>
</evidence>
<dbReference type="Proteomes" id="UP000429980">
    <property type="component" value="Unassembled WGS sequence"/>
</dbReference>
<gene>
    <name evidence="1" type="ORF">B4121_3025</name>
    <name evidence="2" type="ORF">CHCC15381_2106</name>
</gene>
<dbReference type="AlphaFoldDB" id="A0A6I7TWQ2"/>
<dbReference type="EMBL" id="LKPO01000020">
    <property type="protein sequence ID" value="OLF90812.1"/>
    <property type="molecule type" value="Genomic_DNA"/>
</dbReference>
<accession>A0A6I7TWQ2</accession>
<reference evidence="1 3" key="1">
    <citation type="journal article" date="2016" name="Front. Microbiol.">
        <title>High-Level Heat Resistance of Spores of Bacillus amyloliquefaciens and Bacillus licheniformis Results from the Presence of a spoVA Operon in a Tn1546 Transposon.</title>
        <authorList>
            <person name="Berendsen E.M."/>
            <person name="Koning R.A."/>
            <person name="Boekhorst J."/>
            <person name="de Jong A."/>
            <person name="Kuipers O.P."/>
            <person name="Wells-Bennik M.H."/>
        </authorList>
    </citation>
    <scope>NUCLEOTIDE SEQUENCE [LARGE SCALE GENOMIC DNA]</scope>
    <source>
        <strain evidence="1 3">B4121</strain>
    </source>
</reference>
<reference evidence="2 4" key="2">
    <citation type="submission" date="2019-06" db="EMBL/GenBank/DDBJ databases">
        <title>Genome sequence analysis of &gt;100 Bacillus licheniformis strains suggests intrinsic resistance to this species.</title>
        <authorList>
            <person name="Wels M."/>
            <person name="Siezen R.J."/>
            <person name="Johansen E."/>
            <person name="Stuer-Lauridsen B."/>
            <person name="Bjerre K."/>
            <person name="Nielsen B.K.K."/>
        </authorList>
    </citation>
    <scope>NUCLEOTIDE SEQUENCE [LARGE SCALE GENOMIC DNA]</scope>
    <source>
        <strain evidence="2 4">BAC-15381</strain>
    </source>
</reference>
<evidence type="ECO:0000313" key="4">
    <source>
        <dbReference type="Proteomes" id="UP000429980"/>
    </source>
</evidence>
<evidence type="ECO:0000313" key="1">
    <source>
        <dbReference type="EMBL" id="OLF90812.1"/>
    </source>
</evidence>
<sequence length="37" mass="4381">MIIETASAFAGAVFDLPKRLRFENSLTYRLEEEKWTF</sequence>
<dbReference type="EMBL" id="NILF01000016">
    <property type="protein sequence ID" value="TWL43250.1"/>
    <property type="molecule type" value="Genomic_DNA"/>
</dbReference>
<protein>
    <submittedName>
        <fullName evidence="1">Uncharacterized protein</fullName>
    </submittedName>
</protein>
<proteinExistence type="predicted"/>
<dbReference type="Proteomes" id="UP000185604">
    <property type="component" value="Unassembled WGS sequence"/>
</dbReference>